<dbReference type="Proteomes" id="UP000054538">
    <property type="component" value="Unassembled WGS sequence"/>
</dbReference>
<dbReference type="InterPro" id="IPR046700">
    <property type="entry name" value="DUF6570"/>
</dbReference>
<dbReference type="HOGENOM" id="CLU_2027462_0_0_1"/>
<proteinExistence type="predicted"/>
<dbReference type="Pfam" id="PF20209">
    <property type="entry name" value="DUF6570"/>
    <property type="match status" value="1"/>
</dbReference>
<name>A0A0D0CPI4_9AGAM</name>
<dbReference type="InParanoid" id="A0A0D0CPI4"/>
<dbReference type="EMBL" id="KN827080">
    <property type="protein sequence ID" value="KIK77223.1"/>
    <property type="molecule type" value="Genomic_DNA"/>
</dbReference>
<feature type="domain" description="DUF6570" evidence="1">
    <location>
        <begin position="30"/>
        <end position="116"/>
    </location>
</feature>
<reference evidence="2 3" key="1">
    <citation type="submission" date="2014-04" db="EMBL/GenBank/DDBJ databases">
        <authorList>
            <consortium name="DOE Joint Genome Institute"/>
            <person name="Kuo A."/>
            <person name="Kohler A."/>
            <person name="Jargeat P."/>
            <person name="Nagy L.G."/>
            <person name="Floudas D."/>
            <person name="Copeland A."/>
            <person name="Barry K.W."/>
            <person name="Cichocki N."/>
            <person name="Veneault-Fourrey C."/>
            <person name="LaButti K."/>
            <person name="Lindquist E.A."/>
            <person name="Lipzen A."/>
            <person name="Lundell T."/>
            <person name="Morin E."/>
            <person name="Murat C."/>
            <person name="Sun H."/>
            <person name="Tunlid A."/>
            <person name="Henrissat B."/>
            <person name="Grigoriev I.V."/>
            <person name="Hibbett D.S."/>
            <person name="Martin F."/>
            <person name="Nordberg H.P."/>
            <person name="Cantor M.N."/>
            <person name="Hua S.X."/>
        </authorList>
    </citation>
    <scope>NUCLEOTIDE SEQUENCE [LARGE SCALE GENOMIC DNA]</scope>
    <source>
        <strain evidence="2 3">Ve08.2h10</strain>
    </source>
</reference>
<dbReference type="AlphaFoldDB" id="A0A0D0CPI4"/>
<evidence type="ECO:0000313" key="3">
    <source>
        <dbReference type="Proteomes" id="UP000054538"/>
    </source>
</evidence>
<reference evidence="3" key="2">
    <citation type="submission" date="2015-01" db="EMBL/GenBank/DDBJ databases">
        <title>Evolutionary Origins and Diversification of the Mycorrhizal Mutualists.</title>
        <authorList>
            <consortium name="DOE Joint Genome Institute"/>
            <consortium name="Mycorrhizal Genomics Consortium"/>
            <person name="Kohler A."/>
            <person name="Kuo A."/>
            <person name="Nagy L.G."/>
            <person name="Floudas D."/>
            <person name="Copeland A."/>
            <person name="Barry K.W."/>
            <person name="Cichocki N."/>
            <person name="Veneault-Fourrey C."/>
            <person name="LaButti K."/>
            <person name="Lindquist E.A."/>
            <person name="Lipzen A."/>
            <person name="Lundell T."/>
            <person name="Morin E."/>
            <person name="Murat C."/>
            <person name="Riley R."/>
            <person name="Ohm R."/>
            <person name="Sun H."/>
            <person name="Tunlid A."/>
            <person name="Henrissat B."/>
            <person name="Grigoriev I.V."/>
            <person name="Hibbett D.S."/>
            <person name="Martin F."/>
        </authorList>
    </citation>
    <scope>NUCLEOTIDE SEQUENCE [LARGE SCALE GENOMIC DNA]</scope>
    <source>
        <strain evidence="3">Ve08.2h10</strain>
    </source>
</reference>
<accession>A0A0D0CPI4</accession>
<sequence>MLLLTERIHEDGLVALAWFCNGCHHALAANRLPKFALANNMWIGPVPCQLSMLTLPEELLISCHYPRCYVVKLYPRHGYGINPSHLQCRMMGNVRLYDMNTVDVVKMLEGQLLPQATSVVGR</sequence>
<keyword evidence="3" id="KW-1185">Reference proteome</keyword>
<dbReference type="OrthoDB" id="3257061at2759"/>
<evidence type="ECO:0000313" key="2">
    <source>
        <dbReference type="EMBL" id="KIK77223.1"/>
    </source>
</evidence>
<protein>
    <recommendedName>
        <fullName evidence="1">DUF6570 domain-containing protein</fullName>
    </recommendedName>
</protein>
<gene>
    <name evidence="2" type="ORF">PAXRUDRAFT_167479</name>
</gene>
<organism evidence="2 3">
    <name type="scientific">Paxillus rubicundulus Ve08.2h10</name>
    <dbReference type="NCBI Taxonomy" id="930991"/>
    <lineage>
        <taxon>Eukaryota</taxon>
        <taxon>Fungi</taxon>
        <taxon>Dikarya</taxon>
        <taxon>Basidiomycota</taxon>
        <taxon>Agaricomycotina</taxon>
        <taxon>Agaricomycetes</taxon>
        <taxon>Agaricomycetidae</taxon>
        <taxon>Boletales</taxon>
        <taxon>Paxilineae</taxon>
        <taxon>Paxillaceae</taxon>
        <taxon>Paxillus</taxon>
    </lineage>
</organism>
<evidence type="ECO:0000259" key="1">
    <source>
        <dbReference type="Pfam" id="PF20209"/>
    </source>
</evidence>